<organism evidence="7 8">
    <name type="scientific">Mangrovimicrobium sediminis</name>
    <dbReference type="NCBI Taxonomy" id="2562682"/>
    <lineage>
        <taxon>Bacteria</taxon>
        <taxon>Pseudomonadati</taxon>
        <taxon>Pseudomonadota</taxon>
        <taxon>Gammaproteobacteria</taxon>
        <taxon>Cellvibrionales</taxon>
        <taxon>Halieaceae</taxon>
        <taxon>Mangrovimicrobium</taxon>
    </lineage>
</organism>
<gene>
    <name evidence="7" type="ORF">E4634_20950</name>
</gene>
<dbReference type="Pfam" id="PF02630">
    <property type="entry name" value="SCO1-SenC"/>
    <property type="match status" value="1"/>
</dbReference>
<evidence type="ECO:0000313" key="7">
    <source>
        <dbReference type="EMBL" id="TGD70606.1"/>
    </source>
</evidence>
<feature type="binding site" evidence="3">
    <location>
        <position position="98"/>
    </location>
    <ligand>
        <name>Cu cation</name>
        <dbReference type="ChEBI" id="CHEBI:23378"/>
    </ligand>
</feature>
<dbReference type="InterPro" id="IPR003782">
    <property type="entry name" value="SCO1/SenC"/>
</dbReference>
<dbReference type="SUPFAM" id="SSF52833">
    <property type="entry name" value="Thioredoxin-like"/>
    <property type="match status" value="1"/>
</dbReference>
<feature type="binding site" evidence="3">
    <location>
        <position position="94"/>
    </location>
    <ligand>
        <name>Cu cation</name>
        <dbReference type="ChEBI" id="CHEBI:23378"/>
    </ligand>
</feature>
<dbReference type="OrthoDB" id="9790194at2"/>
<evidence type="ECO:0000313" key="8">
    <source>
        <dbReference type="Proteomes" id="UP000298050"/>
    </source>
</evidence>
<sequence length="222" mass="25256">MSEAMPHTDTQTRNIRLTVAGVLLFILVVIFSFVHRMQQPRIMTTGEMKANGFYLLDTPRNFGEVQLVDHRGEPFTRAQLEGHWTFVFFGFTHCPDVCPTTMAFLNTLMQSLEGTEGEDTRVVMVTVDPARDTVEQLAQYVPFFNEDFIGVTGEFPDIYRFATALNAPFRKVPGQGEDYQVEHSANVVLINPKGDYHGFFRAPLDLGKMKGTYRSARALWDY</sequence>
<comment type="caution">
    <text evidence="7">The sequence shown here is derived from an EMBL/GenBank/DDBJ whole genome shotgun (WGS) entry which is preliminary data.</text>
</comment>
<evidence type="ECO:0000256" key="3">
    <source>
        <dbReference type="PIRSR" id="PIRSR603782-1"/>
    </source>
</evidence>
<keyword evidence="5" id="KW-0472">Membrane</keyword>
<keyword evidence="5" id="KW-1133">Transmembrane helix</keyword>
<name>A0A4Z0LU40_9GAMM</name>
<keyword evidence="4" id="KW-1015">Disulfide bond</keyword>
<accession>A0A4Z0LU40</accession>
<dbReference type="PANTHER" id="PTHR12151">
    <property type="entry name" value="ELECTRON TRANSPORT PROTIN SCO1/SENC FAMILY MEMBER"/>
    <property type="match status" value="1"/>
</dbReference>
<evidence type="ECO:0000256" key="5">
    <source>
        <dbReference type="SAM" id="Phobius"/>
    </source>
</evidence>
<keyword evidence="2 3" id="KW-0186">Copper</keyword>
<protein>
    <submittedName>
        <fullName evidence="7">SCO family protein</fullName>
    </submittedName>
</protein>
<dbReference type="InterPro" id="IPR036249">
    <property type="entry name" value="Thioredoxin-like_sf"/>
</dbReference>
<comment type="similarity">
    <text evidence="1">Belongs to the SCO1/2 family.</text>
</comment>
<keyword evidence="5" id="KW-0812">Transmembrane</keyword>
<evidence type="ECO:0000256" key="1">
    <source>
        <dbReference type="ARBA" id="ARBA00010996"/>
    </source>
</evidence>
<evidence type="ECO:0000256" key="4">
    <source>
        <dbReference type="PIRSR" id="PIRSR603782-2"/>
    </source>
</evidence>
<feature type="binding site" evidence="3">
    <location>
        <position position="183"/>
    </location>
    <ligand>
        <name>Cu cation</name>
        <dbReference type="ChEBI" id="CHEBI:23378"/>
    </ligand>
</feature>
<dbReference type="AlphaFoldDB" id="A0A4Z0LU40"/>
<dbReference type="PANTHER" id="PTHR12151:SF25">
    <property type="entry name" value="LINALOOL DEHYDRATASE_ISOMERASE DOMAIN-CONTAINING PROTEIN"/>
    <property type="match status" value="1"/>
</dbReference>
<evidence type="ECO:0000256" key="2">
    <source>
        <dbReference type="ARBA" id="ARBA00023008"/>
    </source>
</evidence>
<dbReference type="GO" id="GO:0046872">
    <property type="term" value="F:metal ion binding"/>
    <property type="evidence" value="ECO:0007669"/>
    <property type="project" value="UniProtKB-KW"/>
</dbReference>
<keyword evidence="3" id="KW-0479">Metal-binding</keyword>
<dbReference type="CDD" id="cd02968">
    <property type="entry name" value="SCO"/>
    <property type="match status" value="1"/>
</dbReference>
<dbReference type="EMBL" id="SRLE01000027">
    <property type="protein sequence ID" value="TGD70606.1"/>
    <property type="molecule type" value="Genomic_DNA"/>
</dbReference>
<feature type="transmembrane region" description="Helical" evidence="5">
    <location>
        <begin position="15"/>
        <end position="34"/>
    </location>
</feature>
<reference evidence="7 8" key="1">
    <citation type="submission" date="2019-04" db="EMBL/GenBank/DDBJ databases">
        <title>Taxonomy of novel Haliea sp. from mangrove soil of West Coast of India.</title>
        <authorList>
            <person name="Verma A."/>
            <person name="Kumar P."/>
            <person name="Krishnamurthi S."/>
        </authorList>
    </citation>
    <scope>NUCLEOTIDE SEQUENCE [LARGE SCALE GENOMIC DNA]</scope>
    <source>
        <strain evidence="7 8">SAOS-164</strain>
    </source>
</reference>
<dbReference type="InterPro" id="IPR013766">
    <property type="entry name" value="Thioredoxin_domain"/>
</dbReference>
<dbReference type="Proteomes" id="UP000298050">
    <property type="component" value="Unassembled WGS sequence"/>
</dbReference>
<feature type="disulfide bond" description="Redox-active" evidence="4">
    <location>
        <begin position="94"/>
        <end position="98"/>
    </location>
</feature>
<dbReference type="PROSITE" id="PS51352">
    <property type="entry name" value="THIOREDOXIN_2"/>
    <property type="match status" value="1"/>
</dbReference>
<feature type="domain" description="Thioredoxin" evidence="6">
    <location>
        <begin position="56"/>
        <end position="222"/>
    </location>
</feature>
<proteinExistence type="inferred from homology"/>
<dbReference type="Gene3D" id="3.40.30.10">
    <property type="entry name" value="Glutaredoxin"/>
    <property type="match status" value="1"/>
</dbReference>
<keyword evidence="8" id="KW-1185">Reference proteome</keyword>
<evidence type="ECO:0000259" key="6">
    <source>
        <dbReference type="PROSITE" id="PS51352"/>
    </source>
</evidence>